<keyword evidence="2" id="KW-0813">Transport</keyword>
<feature type="transmembrane region" description="Helical" evidence="7">
    <location>
        <begin position="339"/>
        <end position="366"/>
    </location>
</feature>
<evidence type="ECO:0000256" key="4">
    <source>
        <dbReference type="ARBA" id="ARBA00022989"/>
    </source>
</evidence>
<evidence type="ECO:0000256" key="6">
    <source>
        <dbReference type="SAM" id="MobiDB-lite"/>
    </source>
</evidence>
<dbReference type="OMA" id="CNKQADR"/>
<feature type="transmembrane region" description="Helical" evidence="7">
    <location>
        <begin position="495"/>
        <end position="519"/>
    </location>
</feature>
<evidence type="ECO:0000313" key="9">
    <source>
        <dbReference type="EMBL" id="EGP92541.1"/>
    </source>
</evidence>
<dbReference type="GO" id="GO:0022857">
    <property type="term" value="F:transmembrane transporter activity"/>
    <property type="evidence" value="ECO:0007669"/>
    <property type="project" value="InterPro"/>
</dbReference>
<evidence type="ECO:0000256" key="7">
    <source>
        <dbReference type="SAM" id="Phobius"/>
    </source>
</evidence>
<feature type="transmembrane region" description="Helical" evidence="7">
    <location>
        <begin position="140"/>
        <end position="160"/>
    </location>
</feature>
<keyword evidence="10" id="KW-1185">Reference proteome</keyword>
<keyword evidence="4 7" id="KW-1133">Transmembrane helix</keyword>
<comment type="subcellular location">
    <subcellularLocation>
        <location evidence="1">Membrane</location>
        <topology evidence="1">Multi-pass membrane protein</topology>
    </subcellularLocation>
</comment>
<dbReference type="InterPro" id="IPR020846">
    <property type="entry name" value="MFS_dom"/>
</dbReference>
<evidence type="ECO:0000313" key="10">
    <source>
        <dbReference type="Proteomes" id="UP000008062"/>
    </source>
</evidence>
<dbReference type="FunFam" id="1.20.1250.20:FF:000511">
    <property type="entry name" value="MFS general substrate transporter"/>
    <property type="match status" value="1"/>
</dbReference>
<feature type="transmembrane region" description="Helical" evidence="7">
    <location>
        <begin position="264"/>
        <end position="286"/>
    </location>
</feature>
<dbReference type="Gene3D" id="1.20.1250.20">
    <property type="entry name" value="MFS general substrate transporter like domains"/>
    <property type="match status" value="2"/>
</dbReference>
<dbReference type="InParanoid" id="F9WWA7"/>
<dbReference type="PANTHER" id="PTHR43791">
    <property type="entry name" value="PERMEASE-RELATED"/>
    <property type="match status" value="1"/>
</dbReference>
<evidence type="ECO:0000256" key="5">
    <source>
        <dbReference type="ARBA" id="ARBA00023136"/>
    </source>
</evidence>
<evidence type="ECO:0000256" key="2">
    <source>
        <dbReference type="ARBA" id="ARBA00022448"/>
    </source>
</evidence>
<feature type="transmembrane region" description="Helical" evidence="7">
    <location>
        <begin position="430"/>
        <end position="451"/>
    </location>
</feature>
<dbReference type="OrthoDB" id="3639251at2759"/>
<feature type="transmembrane region" description="Helical" evidence="7">
    <location>
        <begin position="196"/>
        <end position="221"/>
    </location>
</feature>
<evidence type="ECO:0000256" key="1">
    <source>
        <dbReference type="ARBA" id="ARBA00004141"/>
    </source>
</evidence>
<protein>
    <recommendedName>
        <fullName evidence="8">Major facilitator superfamily (MFS) profile domain-containing protein</fullName>
    </recommendedName>
</protein>
<feature type="transmembrane region" description="Helical" evidence="7">
    <location>
        <begin position="372"/>
        <end position="394"/>
    </location>
</feature>
<sequence length="542" mass="59532">MAPWPQLDCRPRPKPRRALTATACDVASLTAVHFTMGLFSSNSAEKVGGTTAHVEQHRDHSPNSDLKTTSSDDNEMQTEFSPAEQKKILRRIDKRLIITVGAMYMVSLMDRTNLSNASIAGMRQELGMIKSAATPNGNPMAYSIVTLVFFTTYVFFQPPATVLTKKIGPRNFLATICFLWGCTMIAMGFVKTWQQLAALRVILGIFEAGFFPGCVYLLSTWYCRYEMGRRNAFFYLIGMLASAFSGILAFGLMQMDGLGGYQGWSWIFIIEGIITVIIAIVGYIFLVPFPDDNPEKCWGFLNEREVAFVIARVNADRGDAQAEPFNLVKFLKPAADLKIWGFAIMFACNTTQSYALAFFLPIILVVGMGFEVGAAQCLVAPPYAFAAIVMLITATIADKYKIRGPLIIFNATCAIIGLALMGWVETVGVRYFGVFLVCSGANANIPQVMSYQGNNIRGQWKRAFCSATLVGFGGIGGIAGSLVFRTQDAPGYIPGLWACIVASLLMITTCCCLNTYFYFANKKQARGGFAIEGADDGFRYTY</sequence>
<proteinExistence type="predicted"/>
<feature type="transmembrane region" description="Helical" evidence="7">
    <location>
        <begin position="463"/>
        <end position="483"/>
    </location>
</feature>
<feature type="transmembrane region" description="Helical" evidence="7">
    <location>
        <begin position="172"/>
        <end position="190"/>
    </location>
</feature>
<dbReference type="Proteomes" id="UP000008062">
    <property type="component" value="Chromosome 1"/>
</dbReference>
<keyword evidence="5 7" id="KW-0472">Membrane</keyword>
<dbReference type="Pfam" id="PF07690">
    <property type="entry name" value="MFS_1"/>
    <property type="match status" value="1"/>
</dbReference>
<feature type="transmembrane region" description="Helical" evidence="7">
    <location>
        <begin position="406"/>
        <end position="424"/>
    </location>
</feature>
<feature type="domain" description="Major facilitator superfamily (MFS) profile" evidence="8">
    <location>
        <begin position="96"/>
        <end position="526"/>
    </location>
</feature>
<dbReference type="RefSeq" id="XP_003857565.1">
    <property type="nucleotide sequence ID" value="XM_003857517.1"/>
</dbReference>
<reference evidence="9 10" key="1">
    <citation type="journal article" date="2011" name="PLoS Genet.">
        <title>Finished genome of the fungal wheat pathogen Mycosphaerella graminicola reveals dispensome structure, chromosome plasticity, and stealth pathogenesis.</title>
        <authorList>
            <person name="Goodwin S.B."/>
            <person name="Ben M'barek S."/>
            <person name="Dhillon B."/>
            <person name="Wittenberg A.H.J."/>
            <person name="Crane C.F."/>
            <person name="Hane J.K."/>
            <person name="Foster A.J."/>
            <person name="Van der Lee T.A.J."/>
            <person name="Grimwood J."/>
            <person name="Aerts A."/>
            <person name="Antoniw J."/>
            <person name="Bailey A."/>
            <person name="Bluhm B."/>
            <person name="Bowler J."/>
            <person name="Bristow J."/>
            <person name="van der Burgt A."/>
            <person name="Canto-Canche B."/>
            <person name="Churchill A.C.L."/>
            <person name="Conde-Ferraez L."/>
            <person name="Cools H.J."/>
            <person name="Coutinho P.M."/>
            <person name="Csukai M."/>
            <person name="Dehal P."/>
            <person name="De Wit P."/>
            <person name="Donzelli B."/>
            <person name="van de Geest H.C."/>
            <person name="van Ham R.C.H.J."/>
            <person name="Hammond-Kosack K.E."/>
            <person name="Henrissat B."/>
            <person name="Kilian A."/>
            <person name="Kobayashi A.K."/>
            <person name="Koopmann E."/>
            <person name="Kourmpetis Y."/>
            <person name="Kuzniar A."/>
            <person name="Lindquist E."/>
            <person name="Lombard V."/>
            <person name="Maliepaard C."/>
            <person name="Martins N."/>
            <person name="Mehrabi R."/>
            <person name="Nap J.P.H."/>
            <person name="Ponomarenko A."/>
            <person name="Rudd J.J."/>
            <person name="Salamov A."/>
            <person name="Schmutz J."/>
            <person name="Schouten H.J."/>
            <person name="Shapiro H."/>
            <person name="Stergiopoulos I."/>
            <person name="Torriani S.F.F."/>
            <person name="Tu H."/>
            <person name="de Vries R.P."/>
            <person name="Waalwijk C."/>
            <person name="Ware S.B."/>
            <person name="Wiebenga A."/>
            <person name="Zwiers L.-H."/>
            <person name="Oliver R.P."/>
            <person name="Grigoriev I.V."/>
            <person name="Kema G.H.J."/>
        </authorList>
    </citation>
    <scope>NUCLEOTIDE SEQUENCE [LARGE SCALE GENOMIC DNA]</scope>
    <source>
        <strain evidence="10">CBS 115943 / IPO323</strain>
    </source>
</reference>
<dbReference type="AlphaFoldDB" id="F9WWA7"/>
<evidence type="ECO:0000259" key="8">
    <source>
        <dbReference type="PROSITE" id="PS50850"/>
    </source>
</evidence>
<gene>
    <name evidence="9" type="ORF">MYCGRDRAFT_106991</name>
</gene>
<dbReference type="PROSITE" id="PS50850">
    <property type="entry name" value="MFS"/>
    <property type="match status" value="1"/>
</dbReference>
<dbReference type="FunFam" id="1.20.1250.20:FF:000409">
    <property type="entry name" value="MFS general substrate transporter"/>
    <property type="match status" value="1"/>
</dbReference>
<dbReference type="GO" id="GO:0016020">
    <property type="term" value="C:membrane"/>
    <property type="evidence" value="ECO:0007669"/>
    <property type="project" value="UniProtKB-SubCell"/>
</dbReference>
<dbReference type="InterPro" id="IPR036259">
    <property type="entry name" value="MFS_trans_sf"/>
</dbReference>
<dbReference type="EMBL" id="CM001196">
    <property type="protein sequence ID" value="EGP92541.1"/>
    <property type="molecule type" value="Genomic_DNA"/>
</dbReference>
<name>F9WWA7_ZYMTI</name>
<dbReference type="HOGENOM" id="CLU_001265_0_1_1"/>
<accession>F9WWA7</accession>
<feature type="transmembrane region" description="Helical" evidence="7">
    <location>
        <begin position="233"/>
        <end position="252"/>
    </location>
</feature>
<dbReference type="KEGG" id="ztr:MYCGRDRAFT_106991"/>
<organism evidence="9 10">
    <name type="scientific">Zymoseptoria tritici (strain CBS 115943 / IPO323)</name>
    <name type="common">Speckled leaf blotch fungus</name>
    <name type="synonym">Septoria tritici</name>
    <dbReference type="NCBI Taxonomy" id="336722"/>
    <lineage>
        <taxon>Eukaryota</taxon>
        <taxon>Fungi</taxon>
        <taxon>Dikarya</taxon>
        <taxon>Ascomycota</taxon>
        <taxon>Pezizomycotina</taxon>
        <taxon>Dothideomycetes</taxon>
        <taxon>Dothideomycetidae</taxon>
        <taxon>Mycosphaerellales</taxon>
        <taxon>Mycosphaerellaceae</taxon>
        <taxon>Zymoseptoria</taxon>
    </lineage>
</organism>
<evidence type="ECO:0000256" key="3">
    <source>
        <dbReference type="ARBA" id="ARBA00022692"/>
    </source>
</evidence>
<dbReference type="InterPro" id="IPR011701">
    <property type="entry name" value="MFS"/>
</dbReference>
<dbReference type="PANTHER" id="PTHR43791:SF47">
    <property type="entry name" value="MAJOR FACILITATOR SUPERFAMILY (MFS) PROFILE DOMAIN-CONTAINING PROTEIN-RELATED"/>
    <property type="match status" value="1"/>
</dbReference>
<dbReference type="GeneID" id="13403136"/>
<feature type="region of interest" description="Disordered" evidence="6">
    <location>
        <begin position="47"/>
        <end position="82"/>
    </location>
</feature>
<dbReference type="SUPFAM" id="SSF103473">
    <property type="entry name" value="MFS general substrate transporter"/>
    <property type="match status" value="1"/>
</dbReference>
<dbReference type="eggNOG" id="KOG2533">
    <property type="taxonomic scope" value="Eukaryota"/>
</dbReference>
<keyword evidence="3 7" id="KW-0812">Transmembrane</keyword>